<protein>
    <submittedName>
        <fullName evidence="3">Pectate lyase-like protein</fullName>
    </submittedName>
</protein>
<proteinExistence type="predicted"/>
<dbReference type="RefSeq" id="WP_123261732.1">
    <property type="nucleotide sequence ID" value="NZ_RJTX01000001.1"/>
</dbReference>
<evidence type="ECO:0000313" key="3">
    <source>
        <dbReference type="EMBL" id="TDX95035.1"/>
    </source>
</evidence>
<dbReference type="AlphaFoldDB" id="A0A3N0W7B7"/>
<keyword evidence="5" id="KW-1185">Reference proteome</keyword>
<dbReference type="InterPro" id="IPR011050">
    <property type="entry name" value="Pectin_lyase_fold/virulence"/>
</dbReference>
<dbReference type="InterPro" id="IPR012334">
    <property type="entry name" value="Pectin_lyas_fold"/>
</dbReference>
<dbReference type="OrthoDB" id="606446at2"/>
<dbReference type="SUPFAM" id="SSF51126">
    <property type="entry name" value="Pectin lyase-like"/>
    <property type="match status" value="1"/>
</dbReference>
<evidence type="ECO:0000259" key="1">
    <source>
        <dbReference type="Pfam" id="PF12708"/>
    </source>
</evidence>
<sequence>MAVIELNDQYTGEWTTYKESTYIYDGHTPIDDSMVDDVMCIKQNNIYYLRVLKDDKVNIKWFGAKGDGDVNDNGTPDTQAFLDAIDSLSKLFFTHSKIENGEKVYLFGGFTLYIPNGKYLLYDTLKLPHNTTLLGESKKGVILHQVVNSDTHPTPRANVTNITGEDPDPESDVIFMSESIVIKNITFSQGGIILQGAYDSIIDDVKVTRLFGDTTDAYNNKTSTGLSIKLAVNIKVSNFKVMGSDGIGILYEDSAGSGPSTTVTFRNIWLSHCDTGMLINGLLTEPHGIQTTWIQNSIFEYNKTGVEIKGITQNLSFRDIHFEQNNEYALTASESASFSLDNIWADGWTNNLQNHNKFVIKYSSGLTANNTVHLKNLFIKPDILIEDDYEGTVYVDGLVSNLKYYDQNIKVYKTFDDIGDINKRPFSPIGGYNFYNTSNSKPEFYDGGSWRNADGMNADNKRWGTTAERPSSNLDTGFRYFDSTIGMPIYWEGTKWVKADGTLII</sequence>
<dbReference type="Pfam" id="PF12708">
    <property type="entry name" value="Pect-lyase_RHGA_epim"/>
    <property type="match status" value="1"/>
</dbReference>
<accession>A0A3N0W7B7</accession>
<dbReference type="EMBL" id="RJTX01000001">
    <property type="protein sequence ID" value="ROI00029.1"/>
    <property type="molecule type" value="Genomic_DNA"/>
</dbReference>
<reference evidence="2 4" key="1">
    <citation type="submission" date="2018-11" db="EMBL/GenBank/DDBJ databases">
        <title>Proposal to divide the Flavobacteriaceae and reorganize its genera based on Amino Acid Identity values calculated from whole genome sequences.</title>
        <authorList>
            <person name="Nicholson A.C."/>
            <person name="Gulvik C.A."/>
            <person name="Whitney A.M."/>
            <person name="Humrighouse B.W."/>
            <person name="Bell M."/>
            <person name="Holmes B."/>
            <person name="Steigerwalt A."/>
            <person name="Villarma A."/>
            <person name="Sheth M."/>
            <person name="Batra D."/>
            <person name="Pryor J."/>
            <person name="Bernardet J.-F."/>
            <person name="Hugo C."/>
            <person name="Kampfer P."/>
            <person name="Newman J."/>
            <person name="Mcquiston J.R."/>
        </authorList>
    </citation>
    <scope>NUCLEOTIDE SEQUENCE [LARGE SCALE GENOMIC DNA]</scope>
    <source>
        <strain evidence="2 4">DSM 15235</strain>
    </source>
</reference>
<name>A0A3N0W7B7_9FLAO</name>
<dbReference type="Gene3D" id="2.160.20.10">
    <property type="entry name" value="Single-stranded right-handed beta-helix, Pectin lyase-like"/>
    <property type="match status" value="1"/>
</dbReference>
<evidence type="ECO:0000313" key="2">
    <source>
        <dbReference type="EMBL" id="ROI00029.1"/>
    </source>
</evidence>
<evidence type="ECO:0000313" key="5">
    <source>
        <dbReference type="Proteomes" id="UP000295709"/>
    </source>
</evidence>
<comment type="caution">
    <text evidence="2">The sequence shown here is derived from an EMBL/GenBank/DDBJ whole genome shotgun (WGS) entry which is preliminary data.</text>
</comment>
<organism evidence="2 4">
    <name type="scientific">Chryseobacterium daecheongense</name>
    <dbReference type="NCBI Taxonomy" id="192389"/>
    <lineage>
        <taxon>Bacteria</taxon>
        <taxon>Pseudomonadati</taxon>
        <taxon>Bacteroidota</taxon>
        <taxon>Flavobacteriia</taxon>
        <taxon>Flavobacteriales</taxon>
        <taxon>Weeksellaceae</taxon>
        <taxon>Chryseobacterium group</taxon>
        <taxon>Chryseobacterium</taxon>
    </lineage>
</organism>
<dbReference type="EMBL" id="SOQW01000001">
    <property type="protein sequence ID" value="TDX95035.1"/>
    <property type="molecule type" value="Genomic_DNA"/>
</dbReference>
<evidence type="ECO:0000313" key="4">
    <source>
        <dbReference type="Proteomes" id="UP000269375"/>
    </source>
</evidence>
<dbReference type="Proteomes" id="UP000269375">
    <property type="component" value="Unassembled WGS sequence"/>
</dbReference>
<dbReference type="Proteomes" id="UP000295709">
    <property type="component" value="Unassembled WGS sequence"/>
</dbReference>
<gene>
    <name evidence="3" type="ORF">BCF50_0808</name>
    <name evidence="2" type="ORF">EGI05_03830</name>
</gene>
<feature type="domain" description="Rhamnogalacturonase A/B/Epimerase-like pectate lyase" evidence="1">
    <location>
        <begin position="57"/>
        <end position="326"/>
    </location>
</feature>
<dbReference type="InterPro" id="IPR024535">
    <property type="entry name" value="RHGA/B-epi-like_pectate_lyase"/>
</dbReference>
<reference evidence="3 5" key="2">
    <citation type="submission" date="2019-03" db="EMBL/GenBank/DDBJ databases">
        <title>Genomic Encyclopedia of Archaeal and Bacterial Type Strains, Phase II (KMG-II): from individual species to whole genera.</title>
        <authorList>
            <person name="Goeker M."/>
        </authorList>
    </citation>
    <scope>NUCLEOTIDE SEQUENCE [LARGE SCALE GENOMIC DNA]</scope>
    <source>
        <strain evidence="3 5">DSM 15235</strain>
    </source>
</reference>